<protein>
    <recommendedName>
        <fullName evidence="1">DUF7674 domain-containing protein</fullName>
    </recommendedName>
</protein>
<reference evidence="2 3" key="1">
    <citation type="submission" date="2020-12" db="EMBL/GenBank/DDBJ databases">
        <title>Whole genome sequences of gut porcine anaerobes.</title>
        <authorList>
            <person name="Kubasova T."/>
            <person name="Jahodarova E."/>
            <person name="Rychlik I."/>
        </authorList>
    </citation>
    <scope>NUCLEOTIDE SEQUENCE [LARGE SCALE GENOMIC DNA]</scope>
    <source>
        <strain evidence="2 3">An867</strain>
    </source>
</reference>
<dbReference type="EMBL" id="JAFBIT010000001">
    <property type="protein sequence ID" value="MCF2651267.1"/>
    <property type="molecule type" value="Genomic_DNA"/>
</dbReference>
<feature type="domain" description="DUF7674" evidence="1">
    <location>
        <begin position="125"/>
        <end position="210"/>
    </location>
</feature>
<accession>A0ABS9CKD4</accession>
<evidence type="ECO:0000313" key="2">
    <source>
        <dbReference type="EMBL" id="MCF2651267.1"/>
    </source>
</evidence>
<comment type="caution">
    <text evidence="2">The sequence shown here is derived from an EMBL/GenBank/DDBJ whole genome shotgun (WGS) entry which is preliminary data.</text>
</comment>
<name>A0ABS9CKD4_9FIRM</name>
<organism evidence="2 3">
    <name type="scientific">Anaeromassilibacillus senegalensis</name>
    <dbReference type="NCBI Taxonomy" id="1673717"/>
    <lineage>
        <taxon>Bacteria</taxon>
        <taxon>Bacillati</taxon>
        <taxon>Bacillota</taxon>
        <taxon>Clostridia</taxon>
        <taxon>Eubacteriales</taxon>
        <taxon>Acutalibacteraceae</taxon>
        <taxon>Anaeromassilibacillus</taxon>
    </lineage>
</organism>
<keyword evidence="3" id="KW-1185">Reference proteome</keyword>
<dbReference type="InterPro" id="IPR056091">
    <property type="entry name" value="DUF7674"/>
</dbReference>
<dbReference type="RefSeq" id="WP_235322203.1">
    <property type="nucleotide sequence ID" value="NZ_JAFBIT010000001.1"/>
</dbReference>
<dbReference type="Proteomes" id="UP001299220">
    <property type="component" value="Unassembled WGS sequence"/>
</dbReference>
<proteinExistence type="predicted"/>
<gene>
    <name evidence="2" type="ORF">JQM67_01400</name>
</gene>
<evidence type="ECO:0000259" key="1">
    <source>
        <dbReference type="Pfam" id="PF24722"/>
    </source>
</evidence>
<dbReference type="Pfam" id="PF24722">
    <property type="entry name" value="DUF7674"/>
    <property type="match status" value="1"/>
</dbReference>
<evidence type="ECO:0000313" key="3">
    <source>
        <dbReference type="Proteomes" id="UP001299220"/>
    </source>
</evidence>
<sequence length="256" mass="29439">MIQNKLQEALSEQGFSDAVALEAENSKAVMFSTGEVAYGLFYEIKQKRFVLRSAAMKTPKEPGEWRQLSMWLYDEKENTISDAESIANDFLEIVQGSKRREMVKTAKKRRKKDEENNADPQFFLNRLVPVFPELRDEMNEERIVYGQVRAAIFAKEKVAPKCEQLAKDYPDSEPLKRLCTILCDMYGAGDMDTRSVIQFGVLNNIADEAAIKNITANFTEDCDLRKVYKHARRLIGKKIKPEKKKKEKKVEARLEG</sequence>